<dbReference type="GO" id="GO:0032259">
    <property type="term" value="P:methylation"/>
    <property type="evidence" value="ECO:0007669"/>
    <property type="project" value="UniProtKB-KW"/>
</dbReference>
<dbReference type="Proteomes" id="UP000272528">
    <property type="component" value="Chromosome"/>
</dbReference>
<dbReference type="EMBL" id="CP034437">
    <property type="protein sequence ID" value="AZN38494.1"/>
    <property type="molecule type" value="Genomic_DNA"/>
</dbReference>
<dbReference type="PANTHER" id="PTHR34203">
    <property type="entry name" value="METHYLTRANSFERASE, FKBM FAMILY PROTEIN"/>
    <property type="match status" value="1"/>
</dbReference>
<dbReference type="Gene3D" id="3.40.50.720">
    <property type="entry name" value="NAD(P)-binding Rossmann-like Domain"/>
    <property type="match status" value="1"/>
</dbReference>
<dbReference type="KEGG" id="palb:EJC50_01535"/>
<protein>
    <submittedName>
        <fullName evidence="2">FkbM family methyltransferase</fullName>
    </submittedName>
</protein>
<sequence>MIESILHTKINRLQQQMYGKNVGVFGAGNGGQIAARLLKSMNITPASIIDNDSFKWGKEIEGVEIVSLETWISSQINQLILVASSFVDEISEQLIGQGFKEEEDFIVLLPVQESSSRSIPSLVDSIINTPDFDRIQFHELAGQIVGNKQYLFDGTATIYPWGPDDLHELMRLTRGACEPQEILPFLDIIQSLPEESCMIELGAGWGFYSILMGTRRTRAKLILVEANPKNLEVGKQNMKLNGLESNSVFIHAAITNKDNQTVSFSECGYGSSIQEQGEYRVSTITMSQVLNEQQLTQVDILHMDIQGEEFNVLLSMKDLLRNRIIKHVFIGTHSNELHRQCEWLLADMGYTIVLTLNLDQSASGDGVLIASVG</sequence>
<gene>
    <name evidence="2" type="ORF">EJC50_01535</name>
</gene>
<dbReference type="InterPro" id="IPR029063">
    <property type="entry name" value="SAM-dependent_MTases_sf"/>
</dbReference>
<dbReference type="Pfam" id="PF05050">
    <property type="entry name" value="Methyltransf_21"/>
    <property type="match status" value="1"/>
</dbReference>
<dbReference type="AlphaFoldDB" id="A0A3S8ZYL1"/>
<dbReference type="RefSeq" id="WP_126011658.1">
    <property type="nucleotide sequence ID" value="NZ_CP034437.1"/>
</dbReference>
<accession>A0A3S8ZYL1</accession>
<dbReference type="PANTHER" id="PTHR34203:SF15">
    <property type="entry name" value="SLL1173 PROTEIN"/>
    <property type="match status" value="1"/>
</dbReference>
<dbReference type="NCBIfam" id="TIGR01444">
    <property type="entry name" value="fkbM_fam"/>
    <property type="match status" value="1"/>
</dbReference>
<evidence type="ECO:0000313" key="3">
    <source>
        <dbReference type="Proteomes" id="UP000272528"/>
    </source>
</evidence>
<evidence type="ECO:0000259" key="1">
    <source>
        <dbReference type="Pfam" id="PF05050"/>
    </source>
</evidence>
<reference evidence="3" key="1">
    <citation type="submission" date="2018-12" db="EMBL/GenBank/DDBJ databases">
        <title>Genome sequence of Peanibacillus sp.</title>
        <authorList>
            <person name="Subramani G."/>
            <person name="Srinivasan S."/>
            <person name="Kim M.K."/>
        </authorList>
    </citation>
    <scope>NUCLEOTIDE SEQUENCE [LARGE SCALE GENOMIC DNA]</scope>
    <source>
        <strain evidence="3">18JY67-1</strain>
    </source>
</reference>
<keyword evidence="2" id="KW-0808">Transferase</keyword>
<dbReference type="OrthoDB" id="5329963at2"/>
<proteinExistence type="predicted"/>
<name>A0A3S8ZYL1_9BACL</name>
<dbReference type="InterPro" id="IPR052514">
    <property type="entry name" value="SAM-dependent_MTase"/>
</dbReference>
<keyword evidence="2" id="KW-0489">Methyltransferase</keyword>
<dbReference type="InterPro" id="IPR006342">
    <property type="entry name" value="FkbM_mtfrase"/>
</dbReference>
<keyword evidence="3" id="KW-1185">Reference proteome</keyword>
<dbReference type="GO" id="GO:0008168">
    <property type="term" value="F:methyltransferase activity"/>
    <property type="evidence" value="ECO:0007669"/>
    <property type="project" value="UniProtKB-KW"/>
</dbReference>
<evidence type="ECO:0000313" key="2">
    <source>
        <dbReference type="EMBL" id="AZN38494.1"/>
    </source>
</evidence>
<dbReference type="SUPFAM" id="SSF53335">
    <property type="entry name" value="S-adenosyl-L-methionine-dependent methyltransferases"/>
    <property type="match status" value="1"/>
</dbReference>
<dbReference type="Gene3D" id="3.40.50.150">
    <property type="entry name" value="Vaccinia Virus protein VP39"/>
    <property type="match status" value="1"/>
</dbReference>
<feature type="domain" description="Methyltransferase FkbM" evidence="1">
    <location>
        <begin position="217"/>
        <end position="350"/>
    </location>
</feature>
<organism evidence="2 3">
    <name type="scientific">Paenibacillus albus</name>
    <dbReference type="NCBI Taxonomy" id="2495582"/>
    <lineage>
        <taxon>Bacteria</taxon>
        <taxon>Bacillati</taxon>
        <taxon>Bacillota</taxon>
        <taxon>Bacilli</taxon>
        <taxon>Bacillales</taxon>
        <taxon>Paenibacillaceae</taxon>
        <taxon>Paenibacillus</taxon>
    </lineage>
</organism>